<name>A0AAN0J3K5_AMPQE</name>
<feature type="transmembrane region" description="Helical" evidence="2">
    <location>
        <begin position="55"/>
        <end position="78"/>
    </location>
</feature>
<feature type="region of interest" description="Disordered" evidence="1">
    <location>
        <begin position="179"/>
        <end position="209"/>
    </location>
</feature>
<keyword evidence="2" id="KW-1133">Transmembrane helix</keyword>
<evidence type="ECO:0000313" key="4">
    <source>
        <dbReference type="Proteomes" id="UP000007879"/>
    </source>
</evidence>
<keyword evidence="4" id="KW-1185">Reference proteome</keyword>
<evidence type="ECO:0000313" key="3">
    <source>
        <dbReference type="EnsemblMetazoa" id="XP_019851312.1"/>
    </source>
</evidence>
<feature type="compositionally biased region" description="Basic residues" evidence="1">
    <location>
        <begin position="99"/>
        <end position="110"/>
    </location>
</feature>
<sequence length="513" mass="59577">MNVMNTNNTCKRRWSLNWREELEMEERRIVHETSSVHGISSVHEISRKKELAKKILKNATIFVCQLFPCILSPVVLFLTQDQQDGGLDGRTAQEDISKNKKGKNKSKVRIKPISTDDKVNPDFEESTLNEPQEELEELIQGEVHEKRKQRQPNGQMFIEYQVGQRVHAQLEEEILKRKQQKEKEEKTKRLKAEKEEQRKRYEEEQRKRYEEEQRKRYEKRIELKKELKDKEAKLKELKSEKETLKQNYKKKLPDYTDALKKLRTFSEAEDTYRLIIEQLVNDVVEKELETLLTAPVVEREGCNAIVTSGDRDQYGAYGLLLSAYKILHPSLPDDKTEDDSDKSKADELSEDTITKACTKVAVQLEGEMKEKAATNVKKSIKLTQEMLFLIPPLVVGSEEMGDSYHEDLCDTNRKTWDEKKEGDQLLWYRPVLTYGNQLHIAAKGLVGNCTEPIPEEEKEEEIQTDTDTNEGVSVSPEITVHADPEETSHTNDESQDDKDTNDESQDYNKETVI</sequence>
<reference evidence="3" key="2">
    <citation type="submission" date="2024-06" db="UniProtKB">
        <authorList>
            <consortium name="EnsemblMetazoa"/>
        </authorList>
    </citation>
    <scope>IDENTIFICATION</scope>
</reference>
<protein>
    <submittedName>
        <fullName evidence="3">Uncharacterized protein</fullName>
    </submittedName>
</protein>
<dbReference type="AlphaFoldDB" id="A0AAN0J3K5"/>
<feature type="compositionally biased region" description="Acidic residues" evidence="1">
    <location>
        <begin position="122"/>
        <end position="132"/>
    </location>
</feature>
<dbReference type="KEGG" id="aqu:105312549"/>
<keyword evidence="2" id="KW-0812">Transmembrane</keyword>
<feature type="region of interest" description="Disordered" evidence="1">
    <location>
        <begin position="85"/>
        <end position="132"/>
    </location>
</feature>
<feature type="compositionally biased region" description="Acidic residues" evidence="1">
    <location>
        <begin position="493"/>
        <end position="505"/>
    </location>
</feature>
<feature type="compositionally biased region" description="Acidic residues" evidence="1">
    <location>
        <begin position="454"/>
        <end position="468"/>
    </location>
</feature>
<keyword evidence="2" id="KW-0472">Membrane</keyword>
<dbReference type="Proteomes" id="UP000007879">
    <property type="component" value="Unassembled WGS sequence"/>
</dbReference>
<feature type="compositionally biased region" description="Basic and acidic residues" evidence="1">
    <location>
        <begin position="480"/>
        <end position="492"/>
    </location>
</feature>
<dbReference type="GeneID" id="105312549"/>
<reference evidence="4" key="1">
    <citation type="journal article" date="2010" name="Nature">
        <title>The Amphimedon queenslandica genome and the evolution of animal complexity.</title>
        <authorList>
            <person name="Srivastava M."/>
            <person name="Simakov O."/>
            <person name="Chapman J."/>
            <person name="Fahey B."/>
            <person name="Gauthier M.E."/>
            <person name="Mitros T."/>
            <person name="Richards G.S."/>
            <person name="Conaco C."/>
            <person name="Dacre M."/>
            <person name="Hellsten U."/>
            <person name="Larroux C."/>
            <person name="Putnam N.H."/>
            <person name="Stanke M."/>
            <person name="Adamska M."/>
            <person name="Darling A."/>
            <person name="Degnan S.M."/>
            <person name="Oakley T.H."/>
            <person name="Plachetzki D.C."/>
            <person name="Zhai Y."/>
            <person name="Adamski M."/>
            <person name="Calcino A."/>
            <person name="Cummins S.F."/>
            <person name="Goodstein D.M."/>
            <person name="Harris C."/>
            <person name="Jackson D.J."/>
            <person name="Leys S.P."/>
            <person name="Shu S."/>
            <person name="Woodcroft B.J."/>
            <person name="Vervoort M."/>
            <person name="Kosik K.S."/>
            <person name="Manning G."/>
            <person name="Degnan B.M."/>
            <person name="Rokhsar D.S."/>
        </authorList>
    </citation>
    <scope>NUCLEOTIDE SEQUENCE [LARGE SCALE GENOMIC DNA]</scope>
</reference>
<dbReference type="RefSeq" id="XP_019851312.1">
    <property type="nucleotide sequence ID" value="XM_019995753.1"/>
</dbReference>
<proteinExistence type="predicted"/>
<accession>A0AAN0J3K5</accession>
<organism evidence="3 4">
    <name type="scientific">Amphimedon queenslandica</name>
    <name type="common">Sponge</name>
    <dbReference type="NCBI Taxonomy" id="400682"/>
    <lineage>
        <taxon>Eukaryota</taxon>
        <taxon>Metazoa</taxon>
        <taxon>Porifera</taxon>
        <taxon>Demospongiae</taxon>
        <taxon>Heteroscleromorpha</taxon>
        <taxon>Haplosclerida</taxon>
        <taxon>Niphatidae</taxon>
        <taxon>Amphimedon</taxon>
    </lineage>
</organism>
<feature type="region of interest" description="Disordered" evidence="1">
    <location>
        <begin position="454"/>
        <end position="513"/>
    </location>
</feature>
<evidence type="ECO:0000256" key="1">
    <source>
        <dbReference type="SAM" id="MobiDB-lite"/>
    </source>
</evidence>
<evidence type="ECO:0000256" key="2">
    <source>
        <dbReference type="SAM" id="Phobius"/>
    </source>
</evidence>
<dbReference type="EnsemblMetazoa" id="XM_019995753.1">
    <property type="protein sequence ID" value="XP_019851312.1"/>
    <property type="gene ID" value="LOC105312549"/>
</dbReference>